<evidence type="ECO:0000256" key="7">
    <source>
        <dbReference type="ARBA" id="ARBA00023276"/>
    </source>
</evidence>
<dbReference type="FunFam" id="2.40.30.220:FF:000001">
    <property type="entry name" value="Photosystem II reaction center Psb28 protein"/>
    <property type="match status" value="1"/>
</dbReference>
<dbReference type="OrthoDB" id="1938621at2759"/>
<evidence type="ECO:0000256" key="10">
    <source>
        <dbReference type="RuleBase" id="RU003509"/>
    </source>
</evidence>
<keyword evidence="6" id="KW-0472">Membrane</keyword>
<keyword evidence="7 10" id="KW-0604">Photosystem II</keyword>
<evidence type="ECO:0000256" key="9">
    <source>
        <dbReference type="ARBA" id="ARBA00062039"/>
    </source>
</evidence>
<sequence>MASFVNAPASSYAVAASSHFQQNVSQQSRSLSVLVPGSGLCLSSSAHHCSSTKSPFVGYQAKLESHLIQYTLPTHGANGTRAVVSMSKPVLQFIKGVDEQTVPDVSLTRSKDGSNGVATFNFEQPSVFDSAGEVRDITGLYMQDEEGVLSTVDVSAKFVNGKPSRIEARYVMRSLKEWDRFMRFMERYAEANGLGFVKK</sequence>
<dbReference type="AlphaFoldDB" id="A0A8T2UFK4"/>
<evidence type="ECO:0000256" key="8">
    <source>
        <dbReference type="ARBA" id="ARBA00060947"/>
    </source>
</evidence>
<evidence type="ECO:0000256" key="1">
    <source>
        <dbReference type="ARBA" id="ARBA00004185"/>
    </source>
</evidence>
<keyword evidence="3 10" id="KW-0602">Photosynthesis</keyword>
<keyword evidence="2" id="KW-0150">Chloroplast</keyword>
<dbReference type="GO" id="GO:0015979">
    <property type="term" value="P:photosynthesis"/>
    <property type="evidence" value="ECO:0007669"/>
    <property type="project" value="UniProtKB-KW"/>
</dbReference>
<reference evidence="11" key="1">
    <citation type="submission" date="2021-08" db="EMBL/GenBank/DDBJ databases">
        <title>WGS assembly of Ceratopteris richardii.</title>
        <authorList>
            <person name="Marchant D.B."/>
            <person name="Chen G."/>
            <person name="Jenkins J."/>
            <person name="Shu S."/>
            <person name="Leebens-Mack J."/>
            <person name="Grimwood J."/>
            <person name="Schmutz J."/>
            <person name="Soltis P."/>
            <person name="Soltis D."/>
            <person name="Chen Z.-H."/>
        </authorList>
    </citation>
    <scope>NUCLEOTIDE SEQUENCE</scope>
    <source>
        <strain evidence="11">Whitten #5841</strain>
        <tissue evidence="11">Leaf</tissue>
    </source>
</reference>
<organism evidence="11 12">
    <name type="scientific">Ceratopteris richardii</name>
    <name type="common">Triangle waterfern</name>
    <dbReference type="NCBI Taxonomy" id="49495"/>
    <lineage>
        <taxon>Eukaryota</taxon>
        <taxon>Viridiplantae</taxon>
        <taxon>Streptophyta</taxon>
        <taxon>Embryophyta</taxon>
        <taxon>Tracheophyta</taxon>
        <taxon>Polypodiopsida</taxon>
        <taxon>Polypodiidae</taxon>
        <taxon>Polypodiales</taxon>
        <taxon>Pteridineae</taxon>
        <taxon>Pteridaceae</taxon>
        <taxon>Parkerioideae</taxon>
        <taxon>Ceratopteris</taxon>
    </lineage>
</organism>
<dbReference type="OMA" id="ESHLIQY"/>
<evidence type="ECO:0000313" key="11">
    <source>
        <dbReference type="EMBL" id="KAH7432646.1"/>
    </source>
</evidence>
<dbReference type="NCBIfam" id="TIGR03047">
    <property type="entry name" value="PS_II_psb28"/>
    <property type="match status" value="1"/>
</dbReference>
<dbReference type="Gene3D" id="2.40.30.220">
    <property type="entry name" value="Photosystem II Psb28"/>
    <property type="match status" value="1"/>
</dbReference>
<gene>
    <name evidence="11" type="ORF">KP509_07G032000</name>
</gene>
<evidence type="ECO:0000256" key="6">
    <source>
        <dbReference type="ARBA" id="ARBA00023136"/>
    </source>
</evidence>
<dbReference type="HAMAP" id="MF_01370">
    <property type="entry name" value="PSII_Psb28"/>
    <property type="match status" value="1"/>
</dbReference>
<keyword evidence="4" id="KW-0934">Plastid</keyword>
<dbReference type="GO" id="GO:0009654">
    <property type="term" value="C:photosystem II oxygen evolving complex"/>
    <property type="evidence" value="ECO:0007669"/>
    <property type="project" value="InterPro"/>
</dbReference>
<evidence type="ECO:0000256" key="5">
    <source>
        <dbReference type="ARBA" id="ARBA00023078"/>
    </source>
</evidence>
<comment type="caution">
    <text evidence="11">The sequence shown here is derived from an EMBL/GenBank/DDBJ whole genome shotgun (WGS) entry which is preliminary data.</text>
</comment>
<protein>
    <recommendedName>
        <fullName evidence="10">Photosystem II reaction center Psb28 protein</fullName>
    </recommendedName>
</protein>
<dbReference type="InterPro" id="IPR038676">
    <property type="entry name" value="Psb28_c1_sf"/>
</dbReference>
<keyword evidence="5" id="KW-0793">Thylakoid</keyword>
<accession>A0A8T2UFK4</accession>
<dbReference type="Pfam" id="PF03912">
    <property type="entry name" value="Psb28"/>
    <property type="match status" value="1"/>
</dbReference>
<dbReference type="Proteomes" id="UP000825935">
    <property type="component" value="Chromosome 7"/>
</dbReference>
<keyword evidence="12" id="KW-1185">Reference proteome</keyword>
<comment type="similarity">
    <text evidence="8 10">Belongs to the Psb28 family.</text>
</comment>
<evidence type="ECO:0000256" key="2">
    <source>
        <dbReference type="ARBA" id="ARBA00022528"/>
    </source>
</evidence>
<evidence type="ECO:0000256" key="4">
    <source>
        <dbReference type="ARBA" id="ARBA00022640"/>
    </source>
</evidence>
<dbReference type="PANTHER" id="PTHR34963">
    <property type="match status" value="1"/>
</dbReference>
<name>A0A8T2UFK4_CERRI</name>
<comment type="subcellular location">
    <subcellularLocation>
        <location evidence="1">Plastid</location>
        <location evidence="1">Chloroplast thylakoid membrane</location>
        <topology evidence="1">Peripheral membrane protein</topology>
        <orientation evidence="1">Stromal side</orientation>
    </subcellularLocation>
</comment>
<dbReference type="PANTHER" id="PTHR34963:SF2">
    <property type="entry name" value="PHOTOSYSTEM II REACTION CENTER PSB28 PROTEIN, CHLOROPLASTIC"/>
    <property type="match status" value="1"/>
</dbReference>
<evidence type="ECO:0000256" key="3">
    <source>
        <dbReference type="ARBA" id="ARBA00022531"/>
    </source>
</evidence>
<dbReference type="InterPro" id="IPR005610">
    <property type="entry name" value="PSII_Psb28_class-1"/>
</dbReference>
<comment type="subunit">
    <text evidence="9">Part of the photosystem II complex.</text>
</comment>
<dbReference type="EMBL" id="CM035412">
    <property type="protein sequence ID" value="KAH7432646.1"/>
    <property type="molecule type" value="Genomic_DNA"/>
</dbReference>
<evidence type="ECO:0000313" key="12">
    <source>
        <dbReference type="Proteomes" id="UP000825935"/>
    </source>
</evidence>
<dbReference type="GO" id="GO:0009535">
    <property type="term" value="C:chloroplast thylakoid membrane"/>
    <property type="evidence" value="ECO:0007669"/>
    <property type="project" value="UniProtKB-SubCell"/>
</dbReference>
<proteinExistence type="inferred from homology"/>